<name>A0ABX3EJ11_9BACL</name>
<comment type="caution">
    <text evidence="1">The sequence shown here is derived from an EMBL/GenBank/DDBJ whole genome shotgun (WGS) entry which is preliminary data.</text>
</comment>
<evidence type="ECO:0000313" key="1">
    <source>
        <dbReference type="EMBL" id="OKP79979.1"/>
    </source>
</evidence>
<sequence length="332" mass="38505">MYEWIKGYSRVEYSEQAERLDFGKRSSFRMEKMELESSPPGMTAAAQYFTAGNAWLSEVYRIGIPAQDERIRQLILTEIAPHFADVKQCIREGSVETIYLQELKPESRQLFGDTQTGILPVLEDLYRHHDMSDRISGVKRTIINYMVNPDALEPYEAPDTETLQNLLEIAYSDLPDGEYNVMPLGWFFDENLRHSAALRFFAGFVPHLMLRVDEDTGEVILLQMSGKEFARKVLLNSARPQPLRRKDSHLYVDMGHRVVYAIDLSGQYPVSNWQELTEKQAYWLKEGMNFNDFNHETAEPVPANIGFFYDQDSIQSIVDRINQELEDIREQN</sequence>
<evidence type="ECO:0000313" key="2">
    <source>
        <dbReference type="Proteomes" id="UP000186058"/>
    </source>
</evidence>
<gene>
    <name evidence="1" type="ORF">A3844_27630</name>
</gene>
<dbReference type="RefSeq" id="WP_074109210.1">
    <property type="nucleotide sequence ID" value="NZ_LVWI01000087.1"/>
</dbReference>
<proteinExistence type="predicted"/>
<organism evidence="1 2">
    <name type="scientific">Paenibacillus helianthi</name>
    <dbReference type="NCBI Taxonomy" id="1349432"/>
    <lineage>
        <taxon>Bacteria</taxon>
        <taxon>Bacillati</taxon>
        <taxon>Bacillota</taxon>
        <taxon>Bacilli</taxon>
        <taxon>Bacillales</taxon>
        <taxon>Paenibacillaceae</taxon>
        <taxon>Paenibacillus</taxon>
    </lineage>
</organism>
<accession>A0ABX3EJ11</accession>
<keyword evidence="2" id="KW-1185">Reference proteome</keyword>
<dbReference type="EMBL" id="LVWI01000087">
    <property type="protein sequence ID" value="OKP79979.1"/>
    <property type="molecule type" value="Genomic_DNA"/>
</dbReference>
<reference evidence="1 2" key="1">
    <citation type="submission" date="2016-03" db="EMBL/GenBank/DDBJ databases">
        <authorList>
            <person name="Sant'Anna F.H."/>
            <person name="Ambrosini A."/>
            <person name="Souza R."/>
            <person name="Bach E."/>
            <person name="Fernandes G."/>
            <person name="Balsanelli E."/>
            <person name="Baura V.A."/>
            <person name="Souza E.M."/>
            <person name="Passaglia L."/>
        </authorList>
    </citation>
    <scope>NUCLEOTIDE SEQUENCE [LARGE SCALE GENOMIC DNA]</scope>
    <source>
        <strain evidence="1 2">P26E</strain>
    </source>
</reference>
<evidence type="ECO:0008006" key="3">
    <source>
        <dbReference type="Google" id="ProtNLM"/>
    </source>
</evidence>
<protein>
    <recommendedName>
        <fullName evidence="3">DUF4238 domain-containing protein</fullName>
    </recommendedName>
</protein>
<dbReference type="Proteomes" id="UP000186058">
    <property type="component" value="Unassembled WGS sequence"/>
</dbReference>